<dbReference type="AlphaFoldDB" id="A0A5J4SKZ3"/>
<dbReference type="PANTHER" id="PTHR43190">
    <property type="entry name" value="N-ACETYL-D-GLUCOSAMINE KINASE"/>
    <property type="match status" value="1"/>
</dbReference>
<comment type="caution">
    <text evidence="1">The sequence shown here is derived from an EMBL/GenBank/DDBJ whole genome shotgun (WGS) entry which is preliminary data.</text>
</comment>
<dbReference type="Gene3D" id="1.10.720.160">
    <property type="match status" value="1"/>
</dbReference>
<sequence length="279" mass="30690">MILIADSGSTKTDWSIVEQGQCVRQIGTKGMNPYFQSEEEIGNEIDGSLLPQFESNVFDAVYFYGAGCTAEKAPIVTKIISKRIKVINTIEVCTDMLAAARALCGRKTGIACILGTGSNSCYYNGTEITDNVPPLGFILGDEGSGAVLGKLLVGNLLKNQLTLVLKEKFLKQYGLTTGEIIEHVYRQPFPNRFLASLSPFLAENIHEPAVHTLVLNSFKAFLKRNVMQYDYLTNKAGFIGSVAHYYREILMEAATETGVQVGKIMRSPMEGLVEFHTKK</sequence>
<dbReference type="InterPro" id="IPR052519">
    <property type="entry name" value="Euk-type_GlcNAc_Kinase"/>
</dbReference>
<organism evidence="1">
    <name type="scientific">termite gut metagenome</name>
    <dbReference type="NCBI Taxonomy" id="433724"/>
    <lineage>
        <taxon>unclassified sequences</taxon>
        <taxon>metagenomes</taxon>
        <taxon>organismal metagenomes</taxon>
    </lineage>
</organism>
<dbReference type="PANTHER" id="PTHR43190:SF3">
    <property type="entry name" value="N-ACETYL-D-GLUCOSAMINE KINASE"/>
    <property type="match status" value="1"/>
</dbReference>
<dbReference type="EMBL" id="SNRY01000146">
    <property type="protein sequence ID" value="KAA6346013.1"/>
    <property type="molecule type" value="Genomic_DNA"/>
</dbReference>
<evidence type="ECO:0008006" key="2">
    <source>
        <dbReference type="Google" id="ProtNLM"/>
    </source>
</evidence>
<gene>
    <name evidence="1" type="ORF">EZS27_006438</name>
</gene>
<reference evidence="1" key="1">
    <citation type="submission" date="2019-03" db="EMBL/GenBank/DDBJ databases">
        <title>Single cell metagenomics reveals metabolic interactions within the superorganism composed of flagellate Streblomastix strix and complex community of Bacteroidetes bacteria on its surface.</title>
        <authorList>
            <person name="Treitli S.C."/>
            <person name="Kolisko M."/>
            <person name="Husnik F."/>
            <person name="Keeling P."/>
            <person name="Hampl V."/>
        </authorList>
    </citation>
    <scope>NUCLEOTIDE SEQUENCE</scope>
    <source>
        <strain evidence="1">STM</strain>
    </source>
</reference>
<name>A0A5J4SKZ3_9ZZZZ</name>
<protein>
    <recommendedName>
        <fullName evidence="2">ATPase BadF/BadG/BcrA/BcrD type domain-containing protein</fullName>
    </recommendedName>
</protein>
<dbReference type="InterPro" id="IPR043129">
    <property type="entry name" value="ATPase_NBD"/>
</dbReference>
<proteinExistence type="predicted"/>
<accession>A0A5J4SKZ3</accession>
<dbReference type="SUPFAM" id="SSF53067">
    <property type="entry name" value="Actin-like ATPase domain"/>
    <property type="match status" value="2"/>
</dbReference>
<evidence type="ECO:0000313" key="1">
    <source>
        <dbReference type="EMBL" id="KAA6346013.1"/>
    </source>
</evidence>
<dbReference type="Gene3D" id="3.30.420.40">
    <property type="match status" value="2"/>
</dbReference>
<dbReference type="CDD" id="cd24079">
    <property type="entry name" value="ASKHA_NBD_PG1100-like"/>
    <property type="match status" value="1"/>
</dbReference>